<dbReference type="GO" id="GO:0005634">
    <property type="term" value="C:nucleus"/>
    <property type="evidence" value="ECO:0007669"/>
    <property type="project" value="UniProtKB-SubCell"/>
</dbReference>
<gene>
    <name evidence="18" type="primary">PUS1</name>
    <name evidence="18" type="ORF">OHK93_008211</name>
</gene>
<keyword evidence="8" id="KW-0539">Nucleus</keyword>
<dbReference type="PANTHER" id="PTHR11142:SF4">
    <property type="entry name" value="PSEUDOURIDYLATE SYNTHASE 1 HOMOLOG"/>
    <property type="match status" value="1"/>
</dbReference>
<comment type="catalytic activity">
    <reaction evidence="2">
        <text>uridine in snRNA = pseudouridine in snRNA</text>
        <dbReference type="Rhea" id="RHEA:51124"/>
        <dbReference type="Rhea" id="RHEA-COMP:12891"/>
        <dbReference type="Rhea" id="RHEA-COMP:12892"/>
        <dbReference type="ChEBI" id="CHEBI:65314"/>
        <dbReference type="ChEBI" id="CHEBI:65315"/>
    </reaction>
</comment>
<evidence type="ECO:0000256" key="4">
    <source>
        <dbReference type="ARBA" id="ARBA00009375"/>
    </source>
</evidence>
<evidence type="ECO:0000259" key="17">
    <source>
        <dbReference type="Pfam" id="PF01416"/>
    </source>
</evidence>
<feature type="compositionally biased region" description="Polar residues" evidence="16">
    <location>
        <begin position="325"/>
        <end position="339"/>
    </location>
</feature>
<dbReference type="GO" id="GO:0006397">
    <property type="term" value="P:mRNA processing"/>
    <property type="evidence" value="ECO:0007669"/>
    <property type="project" value="UniProtKB-KW"/>
</dbReference>
<evidence type="ECO:0000256" key="14">
    <source>
        <dbReference type="PIRSR" id="PIRSR641708-1"/>
    </source>
</evidence>
<name>A0AA43QNR0_9LECA</name>
<feature type="compositionally biased region" description="Polar residues" evidence="16">
    <location>
        <begin position="23"/>
        <end position="40"/>
    </location>
</feature>
<dbReference type="InterPro" id="IPR020095">
    <property type="entry name" value="PsdUridine_synth_TruA_C"/>
</dbReference>
<dbReference type="Gene3D" id="3.30.70.660">
    <property type="entry name" value="Pseudouridine synthase I, catalytic domain, C-terminal subdomain"/>
    <property type="match status" value="1"/>
</dbReference>
<accession>A0AA43QNR0</accession>
<organism evidence="18 19">
    <name type="scientific">Ramalina farinacea</name>
    <dbReference type="NCBI Taxonomy" id="258253"/>
    <lineage>
        <taxon>Eukaryota</taxon>
        <taxon>Fungi</taxon>
        <taxon>Dikarya</taxon>
        <taxon>Ascomycota</taxon>
        <taxon>Pezizomycotina</taxon>
        <taxon>Lecanoromycetes</taxon>
        <taxon>OSLEUM clade</taxon>
        <taxon>Lecanoromycetidae</taxon>
        <taxon>Lecanorales</taxon>
        <taxon>Lecanorineae</taxon>
        <taxon>Ramalinaceae</taxon>
        <taxon>Ramalina</taxon>
    </lineage>
</organism>
<feature type="domain" description="Pseudouridine synthase I TruA alpha/beta" evidence="17">
    <location>
        <begin position="442"/>
        <end position="546"/>
    </location>
</feature>
<dbReference type="CDD" id="cd02568">
    <property type="entry name" value="PseudoU_synth_PUS1_PUS2"/>
    <property type="match status" value="1"/>
</dbReference>
<dbReference type="Gene3D" id="3.30.70.580">
    <property type="entry name" value="Pseudouridine synthase I, catalytic domain, N-terminal subdomain"/>
    <property type="match status" value="1"/>
</dbReference>
<reference evidence="18" key="1">
    <citation type="journal article" date="2023" name="Genome Biol. Evol.">
        <title>First Whole Genome Sequence and Flow Cytometry Genome Size Data for the Lichen-Forming Fungus Ramalina farinacea (Ascomycota).</title>
        <authorList>
            <person name="Llewellyn T."/>
            <person name="Mian S."/>
            <person name="Hill R."/>
            <person name="Leitch I.J."/>
            <person name="Gaya E."/>
        </authorList>
    </citation>
    <scope>NUCLEOTIDE SEQUENCE</scope>
    <source>
        <strain evidence="18">LIQ254RAFAR</strain>
    </source>
</reference>
<evidence type="ECO:0000256" key="11">
    <source>
        <dbReference type="ARBA" id="ARBA00073968"/>
    </source>
</evidence>
<evidence type="ECO:0000256" key="3">
    <source>
        <dbReference type="ARBA" id="ARBA00004123"/>
    </source>
</evidence>
<keyword evidence="6" id="KW-0819">tRNA processing</keyword>
<keyword evidence="19" id="KW-1185">Reference proteome</keyword>
<feature type="compositionally biased region" description="Acidic residues" evidence="16">
    <location>
        <begin position="633"/>
        <end position="643"/>
    </location>
</feature>
<evidence type="ECO:0000256" key="12">
    <source>
        <dbReference type="ARBA" id="ARBA00079072"/>
    </source>
</evidence>
<feature type="region of interest" description="Disordered" evidence="16">
    <location>
        <begin position="323"/>
        <end position="377"/>
    </location>
</feature>
<dbReference type="PANTHER" id="PTHR11142">
    <property type="entry name" value="PSEUDOURIDYLATE SYNTHASE"/>
    <property type="match status" value="1"/>
</dbReference>
<dbReference type="GO" id="GO:0009982">
    <property type="term" value="F:pseudouridine synthase activity"/>
    <property type="evidence" value="ECO:0007669"/>
    <property type="project" value="InterPro"/>
</dbReference>
<evidence type="ECO:0000256" key="9">
    <source>
        <dbReference type="ARBA" id="ARBA00036943"/>
    </source>
</evidence>
<feature type="active site" description="Nucleophile" evidence="14">
    <location>
        <position position="199"/>
    </location>
</feature>
<evidence type="ECO:0000256" key="2">
    <source>
        <dbReference type="ARBA" id="ARBA00001832"/>
    </source>
</evidence>
<dbReference type="GO" id="GO:0031120">
    <property type="term" value="P:snRNA pseudouridine synthesis"/>
    <property type="evidence" value="ECO:0007669"/>
    <property type="project" value="UniProtKB-ARBA"/>
</dbReference>
<dbReference type="InterPro" id="IPR020094">
    <property type="entry name" value="TruA/RsuA/RluB/E/F_N"/>
</dbReference>
<dbReference type="EMBL" id="JAPUFD010000008">
    <property type="protein sequence ID" value="MDI1488934.1"/>
    <property type="molecule type" value="Genomic_DNA"/>
</dbReference>
<feature type="compositionally biased region" description="Basic and acidic residues" evidence="16">
    <location>
        <begin position="43"/>
        <end position="57"/>
    </location>
</feature>
<evidence type="ECO:0000256" key="16">
    <source>
        <dbReference type="SAM" id="MobiDB-lite"/>
    </source>
</evidence>
<feature type="compositionally biased region" description="Basic and acidic residues" evidence="16">
    <location>
        <begin position="82"/>
        <end position="105"/>
    </location>
</feature>
<dbReference type="SUPFAM" id="SSF55120">
    <property type="entry name" value="Pseudouridine synthase"/>
    <property type="match status" value="1"/>
</dbReference>
<evidence type="ECO:0000256" key="7">
    <source>
        <dbReference type="ARBA" id="ARBA00023235"/>
    </source>
</evidence>
<dbReference type="FunFam" id="3.30.70.580:FF:000002">
    <property type="entry name" value="tRNA pseudouridine synthase"/>
    <property type="match status" value="1"/>
</dbReference>
<proteinExistence type="inferred from homology"/>
<feature type="region of interest" description="Disordered" evidence="16">
    <location>
        <begin position="16"/>
        <end position="116"/>
    </location>
</feature>
<dbReference type="InterPro" id="IPR041708">
    <property type="entry name" value="PUS1/PUS2-like"/>
</dbReference>
<comment type="function">
    <text evidence="10">Formation of pseudouridine at positions 27 and 28 in the anticodon stem and loop of transfer RNAs; at positions 34 and 36 of intron-containing precursor tRNA(Ile) and at position 35 in the intron-containing tRNA(Tyr). Catalyzes pseudouridylation at position 44 in U2 snRNA. Also catalyzes pseudouridylation of mRNAs.</text>
</comment>
<dbReference type="GO" id="GO:0031119">
    <property type="term" value="P:tRNA pseudouridine synthesis"/>
    <property type="evidence" value="ECO:0007669"/>
    <property type="project" value="InterPro"/>
</dbReference>
<comment type="subcellular location">
    <subcellularLocation>
        <location evidence="3">Nucleus</location>
    </subcellularLocation>
</comment>
<dbReference type="AlphaFoldDB" id="A0AA43QNR0"/>
<evidence type="ECO:0000256" key="1">
    <source>
        <dbReference type="ARBA" id="ARBA00001166"/>
    </source>
</evidence>
<dbReference type="InterPro" id="IPR020103">
    <property type="entry name" value="PsdUridine_synth_cat_dom_sf"/>
</dbReference>
<evidence type="ECO:0000256" key="5">
    <source>
        <dbReference type="ARBA" id="ARBA00022664"/>
    </source>
</evidence>
<dbReference type="FunFam" id="3.30.70.660:FF:000002">
    <property type="entry name" value="tRNA pseudouridine synthase"/>
    <property type="match status" value="1"/>
</dbReference>
<evidence type="ECO:0000256" key="8">
    <source>
        <dbReference type="ARBA" id="ARBA00023242"/>
    </source>
</evidence>
<feature type="compositionally biased region" description="Basic residues" evidence="16">
    <location>
        <begin position="65"/>
        <end position="81"/>
    </location>
</feature>
<feature type="binding site" evidence="15">
    <location>
        <position position="255"/>
    </location>
    <ligand>
        <name>substrate</name>
    </ligand>
</feature>
<evidence type="ECO:0000256" key="13">
    <source>
        <dbReference type="ARBA" id="ARBA00080858"/>
    </source>
</evidence>
<comment type="caution">
    <text evidence="18">The sequence shown here is derived from an EMBL/GenBank/DDBJ whole genome shotgun (WGS) entry which is preliminary data.</text>
</comment>
<dbReference type="InterPro" id="IPR020097">
    <property type="entry name" value="PsdUridine_synth_TruA_a/b_dom"/>
</dbReference>
<dbReference type="InterPro" id="IPR001406">
    <property type="entry name" value="PsdUridine_synth_TruA"/>
</dbReference>
<comment type="catalytic activity">
    <reaction evidence="1">
        <text>a uridine in mRNA = a pseudouridine in mRNA</text>
        <dbReference type="Rhea" id="RHEA:56644"/>
        <dbReference type="Rhea" id="RHEA-COMP:14658"/>
        <dbReference type="Rhea" id="RHEA-COMP:14659"/>
        <dbReference type="ChEBI" id="CHEBI:65314"/>
        <dbReference type="ChEBI" id="CHEBI:65315"/>
    </reaction>
</comment>
<evidence type="ECO:0000256" key="6">
    <source>
        <dbReference type="ARBA" id="ARBA00022694"/>
    </source>
</evidence>
<sequence length="651" mass="72681">MDSDSLVLTALYEIDPQIMEQADNPSPSTAAGQETATMVTSKRAHDSPPPHGSEDQSKPTGAAKGAKRYNPRHGQGKRGKKKEVGRAEWSRNSVDKRARHEENQRSAKRRRLEGEDGTLPVYSTKFSAEEIASEARKPKRKAAVLIGYSGSGYKGMQLNNQEKTIEGDLFRAFVAAGAISKANADDPKKSSLVRCARTDKGVHAAGNLISLKLVIEDPDIVSKINEALSPQIRVWGIERTNNSFSSYQLCDSRIYEYLIPSYCLLPPHPQSFLGQEIERLAKDENDLDCYHERQADVADFWKDAEEHHVQPVLDRLDPSIRDESLSTMYNPPSTNIPSKDSNKEHVDSSNLSNGKPDQHKTDPTSNETAHVEPSEPVQAGIPTIQDLVQEVDSAPPPTANPKSTTNQTEAAIRAIKSAQNTAKRAYRISPARLARLRSTLSRFVGTHRFHNYTIDKTFRDASANRVIKSFTVDDTPIMIGGTEWLSLKVHGQSFMMHQIRKMVSAAALIVRCGCHEGRIQDTYLEERLSIPKAPSLGLLLERPVFDAYNEKLVEFGREKIDFGKHEVAIREFKQREIYERIYREEENEAVFLAFFASLDFARSGSLLWVSSAGVEGVRRADTKDDAQGKGEDEKEIEEIEGEDEHGAQEDN</sequence>
<dbReference type="Pfam" id="PF01416">
    <property type="entry name" value="PseudoU_synth_1"/>
    <property type="match status" value="1"/>
</dbReference>
<keyword evidence="5" id="KW-0507">mRNA processing</keyword>
<evidence type="ECO:0000313" key="18">
    <source>
        <dbReference type="EMBL" id="MDI1488934.1"/>
    </source>
</evidence>
<keyword evidence="7" id="KW-0413">Isomerase</keyword>
<dbReference type="Proteomes" id="UP001161017">
    <property type="component" value="Unassembled WGS sequence"/>
</dbReference>
<evidence type="ECO:0000313" key="19">
    <source>
        <dbReference type="Proteomes" id="UP001161017"/>
    </source>
</evidence>
<dbReference type="GO" id="GO:1990481">
    <property type="term" value="P:mRNA pseudouridine synthesis"/>
    <property type="evidence" value="ECO:0007669"/>
    <property type="project" value="TreeGrafter"/>
</dbReference>
<feature type="compositionally biased region" description="Basic and acidic residues" evidence="16">
    <location>
        <begin position="616"/>
        <end position="632"/>
    </location>
</feature>
<dbReference type="GO" id="GO:0003723">
    <property type="term" value="F:RNA binding"/>
    <property type="evidence" value="ECO:0007669"/>
    <property type="project" value="InterPro"/>
</dbReference>
<protein>
    <recommendedName>
        <fullName evidence="11">tRNA pseudouridine synthase 1</fullName>
    </recommendedName>
    <alternativeName>
        <fullName evidence="12">tRNA pseudouridylate synthase 1</fullName>
    </alternativeName>
    <alternativeName>
        <fullName evidence="13">tRNA-uridine isomerase 1</fullName>
    </alternativeName>
</protein>
<evidence type="ECO:0000256" key="10">
    <source>
        <dbReference type="ARBA" id="ARBA00053072"/>
    </source>
</evidence>
<comment type="catalytic activity">
    <reaction evidence="9">
        <text>a uridine in tRNA = a pseudouridine in tRNA</text>
        <dbReference type="Rhea" id="RHEA:54572"/>
        <dbReference type="Rhea" id="RHEA-COMP:13339"/>
        <dbReference type="Rhea" id="RHEA-COMP:13934"/>
        <dbReference type="ChEBI" id="CHEBI:65314"/>
        <dbReference type="ChEBI" id="CHEBI:65315"/>
    </reaction>
</comment>
<feature type="region of interest" description="Disordered" evidence="16">
    <location>
        <begin position="616"/>
        <end position="651"/>
    </location>
</feature>
<evidence type="ECO:0000256" key="15">
    <source>
        <dbReference type="PIRSR" id="PIRSR641708-2"/>
    </source>
</evidence>
<comment type="similarity">
    <text evidence="4">Belongs to the tRNA pseudouridine synthase TruA family.</text>
</comment>